<keyword evidence="3" id="KW-1185">Reference proteome</keyword>
<dbReference type="EMBL" id="JABXBU010000002">
    <property type="protein sequence ID" value="KAF8793811.1"/>
    <property type="molecule type" value="Genomic_DNA"/>
</dbReference>
<accession>A0A8T0FRU8</accession>
<comment type="caution">
    <text evidence="2">The sequence shown here is derived from an EMBL/GenBank/DDBJ whole genome shotgun (WGS) entry which is preliminary data.</text>
</comment>
<sequence length="149" mass="16768">MFLLRSRSRQGIIAKHAVTMSFGGRLKITRQVSDSDGGESWGYHQMCIDSNNNAAISRPDKKSDEAITTESPSDEDTSNIRQKIEEFSKLSMKGQNDLYRCSWESSKMLRIPGKLEIFHSSASLLELCVSRKRAKSPNVAARKVAPRLY</sequence>
<gene>
    <name evidence="2" type="ORF">HNY73_001850</name>
</gene>
<evidence type="ECO:0000256" key="1">
    <source>
        <dbReference type="SAM" id="MobiDB-lite"/>
    </source>
</evidence>
<name>A0A8T0FRU8_ARGBR</name>
<evidence type="ECO:0000313" key="2">
    <source>
        <dbReference type="EMBL" id="KAF8793811.1"/>
    </source>
</evidence>
<dbReference type="AlphaFoldDB" id="A0A8T0FRU8"/>
<dbReference type="Proteomes" id="UP000807504">
    <property type="component" value="Unassembled WGS sequence"/>
</dbReference>
<feature type="region of interest" description="Disordered" evidence="1">
    <location>
        <begin position="52"/>
        <end position="79"/>
    </location>
</feature>
<evidence type="ECO:0000313" key="3">
    <source>
        <dbReference type="Proteomes" id="UP000807504"/>
    </source>
</evidence>
<reference evidence="2" key="2">
    <citation type="submission" date="2020-06" db="EMBL/GenBank/DDBJ databases">
        <authorList>
            <person name="Sheffer M."/>
        </authorList>
    </citation>
    <scope>NUCLEOTIDE SEQUENCE</scope>
</reference>
<organism evidence="2 3">
    <name type="scientific">Argiope bruennichi</name>
    <name type="common">Wasp spider</name>
    <name type="synonym">Aranea bruennichi</name>
    <dbReference type="NCBI Taxonomy" id="94029"/>
    <lineage>
        <taxon>Eukaryota</taxon>
        <taxon>Metazoa</taxon>
        <taxon>Ecdysozoa</taxon>
        <taxon>Arthropoda</taxon>
        <taxon>Chelicerata</taxon>
        <taxon>Arachnida</taxon>
        <taxon>Araneae</taxon>
        <taxon>Araneomorphae</taxon>
        <taxon>Entelegynae</taxon>
        <taxon>Araneoidea</taxon>
        <taxon>Araneidae</taxon>
        <taxon>Argiope</taxon>
    </lineage>
</organism>
<reference evidence="2" key="1">
    <citation type="journal article" date="2020" name="bioRxiv">
        <title>Chromosome-level reference genome of the European wasp spider Argiope bruennichi: a resource for studies on range expansion and evolutionary adaptation.</title>
        <authorList>
            <person name="Sheffer M.M."/>
            <person name="Hoppe A."/>
            <person name="Krehenwinkel H."/>
            <person name="Uhl G."/>
            <person name="Kuss A.W."/>
            <person name="Jensen L."/>
            <person name="Jensen C."/>
            <person name="Gillespie R.G."/>
            <person name="Hoff K.J."/>
            <person name="Prost S."/>
        </authorList>
    </citation>
    <scope>NUCLEOTIDE SEQUENCE</scope>
</reference>
<protein>
    <submittedName>
        <fullName evidence="2">Uncharacterized protein</fullName>
    </submittedName>
</protein>
<proteinExistence type="predicted"/>